<dbReference type="RefSeq" id="WP_176570733.1">
    <property type="nucleotide sequence ID" value="NZ_CP056030.1"/>
</dbReference>
<evidence type="ECO:0000256" key="6">
    <source>
        <dbReference type="ARBA" id="ARBA00023136"/>
    </source>
</evidence>
<organism evidence="9 10">
    <name type="scientific">Pseudomonas eucalypticola</name>
    <dbReference type="NCBI Taxonomy" id="2599595"/>
    <lineage>
        <taxon>Bacteria</taxon>
        <taxon>Pseudomonadati</taxon>
        <taxon>Pseudomonadota</taxon>
        <taxon>Gammaproteobacteria</taxon>
        <taxon>Pseudomonadales</taxon>
        <taxon>Pseudomonadaceae</taxon>
        <taxon>Pseudomonas</taxon>
    </lineage>
</organism>
<keyword evidence="2" id="KW-0813">Transport</keyword>
<feature type="transmembrane region" description="Helical" evidence="7">
    <location>
        <begin position="475"/>
        <end position="499"/>
    </location>
</feature>
<evidence type="ECO:0000313" key="9">
    <source>
        <dbReference type="EMBL" id="QKZ04638.1"/>
    </source>
</evidence>
<accession>A0A7D5D7B1</accession>
<dbReference type="PRINTS" id="PR01036">
    <property type="entry name" value="TCRTETB"/>
</dbReference>
<dbReference type="InterPro" id="IPR004638">
    <property type="entry name" value="EmrB-like"/>
</dbReference>
<keyword evidence="10" id="KW-1185">Reference proteome</keyword>
<evidence type="ECO:0000256" key="3">
    <source>
        <dbReference type="ARBA" id="ARBA00022475"/>
    </source>
</evidence>
<protein>
    <submittedName>
        <fullName evidence="9">DHA2 family efflux MFS transporter permease subunit</fullName>
    </submittedName>
</protein>
<dbReference type="AlphaFoldDB" id="A0A7D5D7B1"/>
<evidence type="ECO:0000256" key="2">
    <source>
        <dbReference type="ARBA" id="ARBA00022448"/>
    </source>
</evidence>
<feature type="transmembrane region" description="Helical" evidence="7">
    <location>
        <begin position="58"/>
        <end position="77"/>
    </location>
</feature>
<dbReference type="GO" id="GO:0005886">
    <property type="term" value="C:plasma membrane"/>
    <property type="evidence" value="ECO:0007669"/>
    <property type="project" value="UniProtKB-SubCell"/>
</dbReference>
<proteinExistence type="predicted"/>
<gene>
    <name evidence="9" type="ORF">HWQ56_12925</name>
</gene>
<dbReference type="GO" id="GO:0022857">
    <property type="term" value="F:transmembrane transporter activity"/>
    <property type="evidence" value="ECO:0007669"/>
    <property type="project" value="InterPro"/>
</dbReference>
<feature type="transmembrane region" description="Helical" evidence="7">
    <location>
        <begin position="150"/>
        <end position="169"/>
    </location>
</feature>
<feature type="transmembrane region" description="Helical" evidence="7">
    <location>
        <begin position="314"/>
        <end position="335"/>
    </location>
</feature>
<name>A0A7D5D7B1_9PSED</name>
<evidence type="ECO:0000256" key="1">
    <source>
        <dbReference type="ARBA" id="ARBA00004651"/>
    </source>
</evidence>
<comment type="subcellular location">
    <subcellularLocation>
        <location evidence="1">Cell membrane</location>
        <topology evidence="1">Multi-pass membrane protein</topology>
    </subcellularLocation>
</comment>
<keyword evidence="5 7" id="KW-1133">Transmembrane helix</keyword>
<feature type="transmembrane region" description="Helical" evidence="7">
    <location>
        <begin position="89"/>
        <end position="108"/>
    </location>
</feature>
<dbReference type="Pfam" id="PF07690">
    <property type="entry name" value="MFS_1"/>
    <property type="match status" value="1"/>
</dbReference>
<dbReference type="NCBIfam" id="TIGR00711">
    <property type="entry name" value="efflux_EmrB"/>
    <property type="match status" value="1"/>
</dbReference>
<feature type="transmembrane region" description="Helical" evidence="7">
    <location>
        <begin position="415"/>
        <end position="433"/>
    </location>
</feature>
<dbReference type="SUPFAM" id="SSF103473">
    <property type="entry name" value="MFS general substrate transporter"/>
    <property type="match status" value="1"/>
</dbReference>
<feature type="transmembrane region" description="Helical" evidence="7">
    <location>
        <begin position="277"/>
        <end position="302"/>
    </location>
</feature>
<sequence>MSSHSHTESAIASTTSSSRPGFWLLASLLVAMVLAALDQSIVATALPVIASEMKGIEGMSWVVTLFMLTSTIGAPLYGKLSDLYGKRPLFLLSIGVFVGASLLCGLANSMGQLIAFRGLQGLGAGGLMTLSQVVIGSVVKPSERGRYQGLFSAAFAVSAAAGPLLGGFITTQFSWRWVFLINIPLGALAIAGLMINLPAIKRRPDVKVDYRGAAVLCVATSALLLLTHSFSQAGQVDPLATWGLGLLAVVGFAVLYKVEHKAPEPIIDPRLFANRRFSVAVAAMAAMAFAMMGSLVFMPLYYQAVLHQTPTESGIMTLPQVVMMVVSSFIGGAISTRRQNHATLLLLGVGLEALGLFLLLIFARHQLGAPYFLLAMGVLGSGMGIGMPNATVIVQNAVDLKVMGAATAGLSFCRSLGAALGVAVAGGIMSYTLRHELAQLPAALQGMSLTLPQGIGSAVQSGTDVAQLTELYRTAISASLLAGGAVMTVAWLLVLWLVLGKKPRSEQS</sequence>
<dbReference type="InterPro" id="IPR020846">
    <property type="entry name" value="MFS_dom"/>
</dbReference>
<dbReference type="Gene3D" id="1.20.1720.10">
    <property type="entry name" value="Multidrug resistance protein D"/>
    <property type="match status" value="1"/>
</dbReference>
<dbReference type="EMBL" id="CP056030">
    <property type="protein sequence ID" value="QKZ04638.1"/>
    <property type="molecule type" value="Genomic_DNA"/>
</dbReference>
<dbReference type="PANTHER" id="PTHR23501:SF197">
    <property type="entry name" value="COMD"/>
    <property type="match status" value="1"/>
</dbReference>
<dbReference type="FunFam" id="1.20.1720.10:FF:000004">
    <property type="entry name" value="EmrB/QacA family drug resistance transporter"/>
    <property type="match status" value="1"/>
</dbReference>
<dbReference type="PROSITE" id="PS50850">
    <property type="entry name" value="MFS"/>
    <property type="match status" value="1"/>
</dbReference>
<feature type="transmembrane region" description="Helical" evidence="7">
    <location>
        <begin position="208"/>
        <end position="227"/>
    </location>
</feature>
<evidence type="ECO:0000256" key="7">
    <source>
        <dbReference type="SAM" id="Phobius"/>
    </source>
</evidence>
<evidence type="ECO:0000256" key="4">
    <source>
        <dbReference type="ARBA" id="ARBA00022692"/>
    </source>
</evidence>
<evidence type="ECO:0000259" key="8">
    <source>
        <dbReference type="PROSITE" id="PS50850"/>
    </source>
</evidence>
<dbReference type="PANTHER" id="PTHR23501">
    <property type="entry name" value="MAJOR FACILITATOR SUPERFAMILY"/>
    <property type="match status" value="1"/>
</dbReference>
<dbReference type="InterPro" id="IPR011701">
    <property type="entry name" value="MFS"/>
</dbReference>
<evidence type="ECO:0000256" key="5">
    <source>
        <dbReference type="ARBA" id="ARBA00022989"/>
    </source>
</evidence>
<feature type="transmembrane region" description="Helical" evidence="7">
    <location>
        <begin position="342"/>
        <end position="363"/>
    </location>
</feature>
<feature type="transmembrane region" description="Helical" evidence="7">
    <location>
        <begin position="175"/>
        <end position="196"/>
    </location>
</feature>
<dbReference type="Proteomes" id="UP000509568">
    <property type="component" value="Chromosome"/>
</dbReference>
<feature type="transmembrane region" description="Helical" evidence="7">
    <location>
        <begin position="114"/>
        <end position="138"/>
    </location>
</feature>
<keyword evidence="3" id="KW-1003">Cell membrane</keyword>
<keyword evidence="4 7" id="KW-0812">Transmembrane</keyword>
<reference evidence="9 10" key="1">
    <citation type="submission" date="2020-06" db="EMBL/GenBank/DDBJ databases">
        <title>Pseudomonas eucalypticola sp. nov., an endophyte of Eucalyptus dunnii leaves with biocontrol ability of eucalyptus leaf blight.</title>
        <authorList>
            <person name="Liu Y."/>
            <person name="Song Z."/>
            <person name="Zeng H."/>
            <person name="Lu M."/>
            <person name="Wang X."/>
            <person name="Lian X."/>
            <person name="Zhang Q."/>
        </authorList>
    </citation>
    <scope>NUCLEOTIDE SEQUENCE [LARGE SCALE GENOMIC DNA]</scope>
    <source>
        <strain evidence="9 10">NP-1</strain>
    </source>
</reference>
<evidence type="ECO:0000313" key="10">
    <source>
        <dbReference type="Proteomes" id="UP000509568"/>
    </source>
</evidence>
<feature type="transmembrane region" description="Helical" evidence="7">
    <location>
        <begin position="239"/>
        <end position="256"/>
    </location>
</feature>
<feature type="transmembrane region" description="Helical" evidence="7">
    <location>
        <begin position="369"/>
        <end position="394"/>
    </location>
</feature>
<dbReference type="InterPro" id="IPR036259">
    <property type="entry name" value="MFS_trans_sf"/>
</dbReference>
<feature type="transmembrane region" description="Helical" evidence="7">
    <location>
        <begin position="21"/>
        <end position="46"/>
    </location>
</feature>
<keyword evidence="6 7" id="KW-0472">Membrane</keyword>
<dbReference type="KEGG" id="pez:HWQ56_12925"/>
<feature type="domain" description="Major facilitator superfamily (MFS) profile" evidence="8">
    <location>
        <begin position="24"/>
        <end position="502"/>
    </location>
</feature>
<dbReference type="Gene3D" id="1.20.1250.20">
    <property type="entry name" value="MFS general substrate transporter like domains"/>
    <property type="match status" value="1"/>
</dbReference>